<name>A0AAV4SLR8_CAEEX</name>
<dbReference type="EMBL" id="BPLR01009770">
    <property type="protein sequence ID" value="GIY34447.1"/>
    <property type="molecule type" value="Genomic_DNA"/>
</dbReference>
<evidence type="ECO:0000313" key="2">
    <source>
        <dbReference type="Proteomes" id="UP001054945"/>
    </source>
</evidence>
<accession>A0AAV4SLR8</accession>
<dbReference type="Proteomes" id="UP001054945">
    <property type="component" value="Unassembled WGS sequence"/>
</dbReference>
<sequence>METKCPVRITYSFLQAANALEMEVVIYEAWGRKHLCTLMYSKKRVKRRVPSSSSLHESPARSLTECCLMRWNIKSFEIAINFYDSTKSSLFQSLSGYRFL</sequence>
<keyword evidence="2" id="KW-1185">Reference proteome</keyword>
<dbReference type="AlphaFoldDB" id="A0AAV4SLR8"/>
<organism evidence="1 2">
    <name type="scientific">Caerostris extrusa</name>
    <name type="common">Bark spider</name>
    <name type="synonym">Caerostris bankana</name>
    <dbReference type="NCBI Taxonomy" id="172846"/>
    <lineage>
        <taxon>Eukaryota</taxon>
        <taxon>Metazoa</taxon>
        <taxon>Ecdysozoa</taxon>
        <taxon>Arthropoda</taxon>
        <taxon>Chelicerata</taxon>
        <taxon>Arachnida</taxon>
        <taxon>Araneae</taxon>
        <taxon>Araneomorphae</taxon>
        <taxon>Entelegynae</taxon>
        <taxon>Araneoidea</taxon>
        <taxon>Araneidae</taxon>
        <taxon>Caerostris</taxon>
    </lineage>
</organism>
<comment type="caution">
    <text evidence="1">The sequence shown here is derived from an EMBL/GenBank/DDBJ whole genome shotgun (WGS) entry which is preliminary data.</text>
</comment>
<reference evidence="1 2" key="1">
    <citation type="submission" date="2021-06" db="EMBL/GenBank/DDBJ databases">
        <title>Caerostris extrusa draft genome.</title>
        <authorList>
            <person name="Kono N."/>
            <person name="Arakawa K."/>
        </authorList>
    </citation>
    <scope>NUCLEOTIDE SEQUENCE [LARGE SCALE GENOMIC DNA]</scope>
</reference>
<evidence type="ECO:0000313" key="1">
    <source>
        <dbReference type="EMBL" id="GIY34447.1"/>
    </source>
</evidence>
<gene>
    <name evidence="1" type="ORF">CEXT_609801</name>
</gene>
<protein>
    <submittedName>
        <fullName evidence="1">Uncharacterized protein</fullName>
    </submittedName>
</protein>
<proteinExistence type="predicted"/>